<dbReference type="KEGG" id="pfer:IRI77_03630"/>
<evidence type="ECO:0000313" key="5">
    <source>
        <dbReference type="Proteomes" id="UP000593892"/>
    </source>
</evidence>
<protein>
    <submittedName>
        <fullName evidence="4">Gfo/Idh/MocA family oxidoreductase</fullName>
    </submittedName>
</protein>
<dbReference type="PANTHER" id="PTHR43818:SF11">
    <property type="entry name" value="BCDNA.GH03377"/>
    <property type="match status" value="1"/>
</dbReference>
<dbReference type="Gene3D" id="3.30.360.10">
    <property type="entry name" value="Dihydrodipicolinate Reductase, domain 2"/>
    <property type="match status" value="1"/>
</dbReference>
<evidence type="ECO:0000259" key="2">
    <source>
        <dbReference type="Pfam" id="PF01408"/>
    </source>
</evidence>
<dbReference type="PANTHER" id="PTHR43818">
    <property type="entry name" value="BCDNA.GH03377"/>
    <property type="match status" value="1"/>
</dbReference>
<dbReference type="InterPro" id="IPR036291">
    <property type="entry name" value="NAD(P)-bd_dom_sf"/>
</dbReference>
<gene>
    <name evidence="4" type="ORF">IRI77_03630</name>
</gene>
<dbReference type="RefSeq" id="WP_194450722.1">
    <property type="nucleotide sequence ID" value="NZ_CP063849.1"/>
</dbReference>
<proteinExistence type="predicted"/>
<dbReference type="GO" id="GO:0000166">
    <property type="term" value="F:nucleotide binding"/>
    <property type="evidence" value="ECO:0007669"/>
    <property type="project" value="InterPro"/>
</dbReference>
<dbReference type="SUPFAM" id="SSF51735">
    <property type="entry name" value="NAD(P)-binding Rossmann-fold domains"/>
    <property type="match status" value="1"/>
</dbReference>
<keyword evidence="5" id="KW-1185">Reference proteome</keyword>
<evidence type="ECO:0000313" key="4">
    <source>
        <dbReference type="EMBL" id="QOY89060.1"/>
    </source>
</evidence>
<dbReference type="Proteomes" id="UP000593892">
    <property type="component" value="Chromosome"/>
</dbReference>
<dbReference type="Gene3D" id="3.40.50.720">
    <property type="entry name" value="NAD(P)-binding Rossmann-like Domain"/>
    <property type="match status" value="1"/>
</dbReference>
<dbReference type="InterPro" id="IPR000683">
    <property type="entry name" value="Gfo/Idh/MocA-like_OxRdtase_N"/>
</dbReference>
<keyword evidence="1" id="KW-0560">Oxidoreductase</keyword>
<dbReference type="AlphaFoldDB" id="A0A7S7NSL0"/>
<name>A0A7S7NSL0_PALFE</name>
<dbReference type="EMBL" id="CP063849">
    <property type="protein sequence ID" value="QOY89060.1"/>
    <property type="molecule type" value="Genomic_DNA"/>
</dbReference>
<dbReference type="Pfam" id="PF01408">
    <property type="entry name" value="GFO_IDH_MocA"/>
    <property type="match status" value="1"/>
</dbReference>
<evidence type="ECO:0000256" key="1">
    <source>
        <dbReference type="ARBA" id="ARBA00023002"/>
    </source>
</evidence>
<feature type="domain" description="GFO/IDH/MocA-like oxidoreductase" evidence="3">
    <location>
        <begin position="131"/>
        <end position="281"/>
    </location>
</feature>
<dbReference type="GO" id="GO:0016491">
    <property type="term" value="F:oxidoreductase activity"/>
    <property type="evidence" value="ECO:0007669"/>
    <property type="project" value="UniProtKB-KW"/>
</dbReference>
<dbReference type="SUPFAM" id="SSF55347">
    <property type="entry name" value="Glyceraldehyde-3-phosphate dehydrogenase-like, C-terminal domain"/>
    <property type="match status" value="1"/>
</dbReference>
<dbReference type="InterPro" id="IPR050463">
    <property type="entry name" value="Gfo/Idh/MocA_oxidrdct_glycsds"/>
</dbReference>
<evidence type="ECO:0000259" key="3">
    <source>
        <dbReference type="Pfam" id="PF22725"/>
    </source>
</evidence>
<dbReference type="Pfam" id="PF22725">
    <property type="entry name" value="GFO_IDH_MocA_C3"/>
    <property type="match status" value="1"/>
</dbReference>
<sequence>MSKLKVAVIGAGFMGKTHVENLRRLGFVEVAAVAGITQEEADRFAAAHYIPRATGNYQELLADPEIVGVHVCTPNALHAPVAKDALAAGKHVLCEKPLAMSAKEAKEMLDLAEKKKLCHATNHNLRYYPAVQQARAMIANGDLGEIRIVQGTYSQDWLLYDTDFNWRILRKHNGPLRTMGDIGSHWMDMIQHVTGLSITAICADLKIIHKTRKQPKVAIETFAGKTLTPEDYNEVKIDTEDFGMAMLHLGENCRGAYTVSQVSAGCKNRFEWLIAGSKASISWNQEKPDELWIGERNEPNRLLLKDGSLYYPKAASYADYPGGHSEGYDDAHKQLYKRFWSRVMDRSLPIEYPTFADGLRGMQLLEAVIESNKKKAWVKCGPAKGKK</sequence>
<accession>A0A7S7NSL0</accession>
<dbReference type="InterPro" id="IPR055170">
    <property type="entry name" value="GFO_IDH_MocA-like_dom"/>
</dbReference>
<feature type="domain" description="Gfo/Idh/MocA-like oxidoreductase N-terminal" evidence="2">
    <location>
        <begin position="4"/>
        <end position="121"/>
    </location>
</feature>
<reference evidence="4 5" key="1">
    <citation type="submission" date="2020-10" db="EMBL/GenBank/DDBJ databases">
        <title>Complete genome sequence of Paludibaculum fermentans P105T, a facultatively anaerobic acidobacterium capable of dissimilatory Fe(III) reduction.</title>
        <authorList>
            <person name="Dedysh S.N."/>
            <person name="Beletsky A.V."/>
            <person name="Kulichevskaya I.S."/>
            <person name="Mardanov A.V."/>
            <person name="Ravin N.V."/>
        </authorList>
    </citation>
    <scope>NUCLEOTIDE SEQUENCE [LARGE SCALE GENOMIC DNA]</scope>
    <source>
        <strain evidence="4 5">P105</strain>
    </source>
</reference>
<organism evidence="4 5">
    <name type="scientific">Paludibaculum fermentans</name>
    <dbReference type="NCBI Taxonomy" id="1473598"/>
    <lineage>
        <taxon>Bacteria</taxon>
        <taxon>Pseudomonadati</taxon>
        <taxon>Acidobacteriota</taxon>
        <taxon>Terriglobia</taxon>
        <taxon>Bryobacterales</taxon>
        <taxon>Bryobacteraceae</taxon>
        <taxon>Paludibaculum</taxon>
    </lineage>
</organism>